<evidence type="ECO:0000256" key="1">
    <source>
        <dbReference type="SAM" id="MobiDB-lite"/>
    </source>
</evidence>
<organism evidence="2 3">
    <name type="scientific">Pseudopithomyces chartarum</name>
    <dbReference type="NCBI Taxonomy" id="1892770"/>
    <lineage>
        <taxon>Eukaryota</taxon>
        <taxon>Fungi</taxon>
        <taxon>Dikarya</taxon>
        <taxon>Ascomycota</taxon>
        <taxon>Pezizomycotina</taxon>
        <taxon>Dothideomycetes</taxon>
        <taxon>Pleosporomycetidae</taxon>
        <taxon>Pleosporales</taxon>
        <taxon>Massarineae</taxon>
        <taxon>Didymosphaeriaceae</taxon>
        <taxon>Pseudopithomyces</taxon>
    </lineage>
</organism>
<protein>
    <submittedName>
        <fullName evidence="2">Uncharacterized protein</fullName>
    </submittedName>
</protein>
<feature type="region of interest" description="Disordered" evidence="1">
    <location>
        <begin position="1"/>
        <end position="69"/>
    </location>
</feature>
<dbReference type="Proteomes" id="UP001280581">
    <property type="component" value="Unassembled WGS sequence"/>
</dbReference>
<evidence type="ECO:0000313" key="2">
    <source>
        <dbReference type="EMBL" id="KAK3215570.1"/>
    </source>
</evidence>
<sequence>MLRLRLRPLLLPRTPLLSRPSSGSPSPSNVPDDHFIKTGQRPASDPSEINLRSNEYSQSGGDDMVAAQGDASFGRGVDAGASKEVAGRGNVVNPLELSPATPELSRGAETYVEKNVERTEDMRTGMGVTRKKKVVVKTENDFDMGKREVPR</sequence>
<keyword evidence="3" id="KW-1185">Reference proteome</keyword>
<reference evidence="2 3" key="1">
    <citation type="submission" date="2021-02" db="EMBL/GenBank/DDBJ databases">
        <title>Genome assembly of Pseudopithomyces chartarum.</title>
        <authorList>
            <person name="Jauregui R."/>
            <person name="Singh J."/>
            <person name="Voisey C."/>
        </authorList>
    </citation>
    <scope>NUCLEOTIDE SEQUENCE [LARGE SCALE GENOMIC DNA]</scope>
    <source>
        <strain evidence="2 3">AGR01</strain>
    </source>
</reference>
<proteinExistence type="predicted"/>
<accession>A0AAN6RJG1</accession>
<gene>
    <name evidence="2" type="ORF">GRF29_8g468201</name>
</gene>
<dbReference type="AlphaFoldDB" id="A0AAN6RJG1"/>
<feature type="compositionally biased region" description="Low complexity" evidence="1">
    <location>
        <begin position="7"/>
        <end position="27"/>
    </location>
</feature>
<dbReference type="EMBL" id="WVTA01000002">
    <property type="protein sequence ID" value="KAK3215570.1"/>
    <property type="molecule type" value="Genomic_DNA"/>
</dbReference>
<comment type="caution">
    <text evidence="2">The sequence shown here is derived from an EMBL/GenBank/DDBJ whole genome shotgun (WGS) entry which is preliminary data.</text>
</comment>
<name>A0AAN6RJG1_9PLEO</name>
<evidence type="ECO:0000313" key="3">
    <source>
        <dbReference type="Proteomes" id="UP001280581"/>
    </source>
</evidence>
<feature type="compositionally biased region" description="Polar residues" evidence="1">
    <location>
        <begin position="50"/>
        <end position="60"/>
    </location>
</feature>